<dbReference type="AlphaFoldDB" id="A0AAW1JWB4"/>
<feature type="transmembrane region" description="Helical" evidence="5">
    <location>
        <begin position="83"/>
        <end position="107"/>
    </location>
</feature>
<keyword evidence="4 5" id="KW-0472">Membrane</keyword>
<evidence type="ECO:0000256" key="3">
    <source>
        <dbReference type="ARBA" id="ARBA00022989"/>
    </source>
</evidence>
<keyword evidence="7" id="KW-1185">Reference proteome</keyword>
<feature type="transmembrane region" description="Helical" evidence="5">
    <location>
        <begin position="7"/>
        <end position="30"/>
    </location>
</feature>
<accession>A0AAW1JWB4</accession>
<feature type="transmembrane region" description="Helical" evidence="5">
    <location>
        <begin position="50"/>
        <end position="76"/>
    </location>
</feature>
<dbReference type="SUPFAM" id="SSF48652">
    <property type="entry name" value="Tetraspanin"/>
    <property type="match status" value="1"/>
</dbReference>
<dbReference type="Gene3D" id="1.10.1450.10">
    <property type="entry name" value="Tetraspanin"/>
    <property type="match status" value="1"/>
</dbReference>
<gene>
    <name evidence="6" type="ORF">QE152_g26881</name>
</gene>
<dbReference type="InterPro" id="IPR018499">
    <property type="entry name" value="Tetraspanin/Peripherin"/>
</dbReference>
<dbReference type="InterPro" id="IPR008952">
    <property type="entry name" value="Tetraspanin_EC2_sf"/>
</dbReference>
<dbReference type="PANTHER" id="PTHR19282:SF544">
    <property type="entry name" value="TETRASPANIN"/>
    <property type="match status" value="1"/>
</dbReference>
<keyword evidence="2 5" id="KW-0812">Transmembrane</keyword>
<reference evidence="6 7" key="1">
    <citation type="journal article" date="2024" name="BMC Genomics">
        <title>De novo assembly and annotation of Popillia japonica's genome with initial clues to its potential as an invasive pest.</title>
        <authorList>
            <person name="Cucini C."/>
            <person name="Boschi S."/>
            <person name="Funari R."/>
            <person name="Cardaioli E."/>
            <person name="Iannotti N."/>
            <person name="Marturano G."/>
            <person name="Paoli F."/>
            <person name="Bruttini M."/>
            <person name="Carapelli A."/>
            <person name="Frati F."/>
            <person name="Nardi F."/>
        </authorList>
    </citation>
    <scope>NUCLEOTIDE SEQUENCE [LARGE SCALE GENOMIC DNA]</scope>
    <source>
        <strain evidence="6">DMR45628</strain>
    </source>
</reference>
<dbReference type="Pfam" id="PF00335">
    <property type="entry name" value="Tetraspanin"/>
    <property type="match status" value="1"/>
</dbReference>
<comment type="caution">
    <text evidence="6">The sequence shown here is derived from an EMBL/GenBank/DDBJ whole genome shotgun (WGS) entry which is preliminary data.</text>
</comment>
<dbReference type="PRINTS" id="PR00259">
    <property type="entry name" value="TMFOUR"/>
</dbReference>
<sequence length="239" mass="27894">MGFLLKFACAFIVFLTVFFYLLYGLAITVIGVCIKEILYTAEPYLNQQEYVYSPTVLIITGIVLLLISLTGGYALVTKKFYASLLFTIFLSLKLFSEISLVLTAYIMREEIKYFFETWLPSIWLYHVSADVHLMWDIVQWSCKCCGVHNYTDWKRVEHIMPIPKTCYNYGDENFQFYKIGCIEGVGNFFKEYSNTFVTFGVIMVMIQLIGIISARSLTRMYRKRCKLLYTKKTCLRLIC</sequence>
<evidence type="ECO:0000313" key="7">
    <source>
        <dbReference type="Proteomes" id="UP001458880"/>
    </source>
</evidence>
<dbReference type="PANTHER" id="PTHR19282">
    <property type="entry name" value="TETRASPANIN"/>
    <property type="match status" value="1"/>
</dbReference>
<dbReference type="EMBL" id="JASPKY010000318">
    <property type="protein sequence ID" value="KAK9709027.1"/>
    <property type="molecule type" value="Genomic_DNA"/>
</dbReference>
<evidence type="ECO:0000256" key="2">
    <source>
        <dbReference type="ARBA" id="ARBA00022692"/>
    </source>
</evidence>
<dbReference type="Proteomes" id="UP001458880">
    <property type="component" value="Unassembled WGS sequence"/>
</dbReference>
<proteinExistence type="predicted"/>
<evidence type="ECO:0000313" key="6">
    <source>
        <dbReference type="EMBL" id="KAK9709027.1"/>
    </source>
</evidence>
<name>A0AAW1JWB4_POPJA</name>
<evidence type="ECO:0000256" key="1">
    <source>
        <dbReference type="ARBA" id="ARBA00004141"/>
    </source>
</evidence>
<organism evidence="6 7">
    <name type="scientific">Popillia japonica</name>
    <name type="common">Japanese beetle</name>
    <dbReference type="NCBI Taxonomy" id="7064"/>
    <lineage>
        <taxon>Eukaryota</taxon>
        <taxon>Metazoa</taxon>
        <taxon>Ecdysozoa</taxon>
        <taxon>Arthropoda</taxon>
        <taxon>Hexapoda</taxon>
        <taxon>Insecta</taxon>
        <taxon>Pterygota</taxon>
        <taxon>Neoptera</taxon>
        <taxon>Endopterygota</taxon>
        <taxon>Coleoptera</taxon>
        <taxon>Polyphaga</taxon>
        <taxon>Scarabaeiformia</taxon>
        <taxon>Scarabaeidae</taxon>
        <taxon>Rutelinae</taxon>
        <taxon>Popillia</taxon>
    </lineage>
</organism>
<evidence type="ECO:0000256" key="4">
    <source>
        <dbReference type="ARBA" id="ARBA00023136"/>
    </source>
</evidence>
<keyword evidence="3 5" id="KW-1133">Transmembrane helix</keyword>
<dbReference type="CDD" id="cd03127">
    <property type="entry name" value="tetraspanin_LEL"/>
    <property type="match status" value="1"/>
</dbReference>
<comment type="subcellular location">
    <subcellularLocation>
        <location evidence="1">Membrane</location>
        <topology evidence="1">Multi-pass membrane protein</topology>
    </subcellularLocation>
</comment>
<evidence type="ECO:0000256" key="5">
    <source>
        <dbReference type="SAM" id="Phobius"/>
    </source>
</evidence>
<dbReference type="GO" id="GO:0005886">
    <property type="term" value="C:plasma membrane"/>
    <property type="evidence" value="ECO:0007669"/>
    <property type="project" value="TreeGrafter"/>
</dbReference>
<protein>
    <submittedName>
        <fullName evidence="6">Tetraspanin family</fullName>
    </submittedName>
</protein>
<feature type="transmembrane region" description="Helical" evidence="5">
    <location>
        <begin position="196"/>
        <end position="214"/>
    </location>
</feature>